<dbReference type="Pfam" id="PF17191">
    <property type="entry name" value="RecG_wedge"/>
    <property type="match status" value="1"/>
</dbReference>
<keyword evidence="8" id="KW-0238">DNA-binding</keyword>
<protein>
    <recommendedName>
        <fullName evidence="2 15">ATP-dependent DNA helicase RecG</fullName>
        <ecNumber evidence="13 15">5.6.2.4</ecNumber>
    </recommendedName>
</protein>
<evidence type="ECO:0000256" key="1">
    <source>
        <dbReference type="ARBA" id="ARBA00007504"/>
    </source>
</evidence>
<evidence type="ECO:0000256" key="8">
    <source>
        <dbReference type="ARBA" id="ARBA00023125"/>
    </source>
</evidence>
<comment type="catalytic activity">
    <reaction evidence="14 15">
        <text>ATP + H2O = ADP + phosphate + H(+)</text>
        <dbReference type="Rhea" id="RHEA:13065"/>
        <dbReference type="ChEBI" id="CHEBI:15377"/>
        <dbReference type="ChEBI" id="CHEBI:15378"/>
        <dbReference type="ChEBI" id="CHEBI:30616"/>
        <dbReference type="ChEBI" id="CHEBI:43474"/>
        <dbReference type="ChEBI" id="CHEBI:456216"/>
        <dbReference type="EC" id="5.6.2.4"/>
    </reaction>
</comment>
<dbReference type="CDD" id="cd18811">
    <property type="entry name" value="SF2_C_RecG"/>
    <property type="match status" value="1"/>
</dbReference>
<dbReference type="InterPro" id="IPR012340">
    <property type="entry name" value="NA-bd_OB-fold"/>
</dbReference>
<evidence type="ECO:0000256" key="15">
    <source>
        <dbReference type="RuleBase" id="RU363016"/>
    </source>
</evidence>
<dbReference type="InterPro" id="IPR011545">
    <property type="entry name" value="DEAD/DEAH_box_helicase_dom"/>
</dbReference>
<comment type="function">
    <text evidence="15">Plays a critical role in recombination and DNA repair. Helps process Holliday junction intermediates to mature products by catalyzing branch migration. Has replication fork regression activity, unwinds stalled or blocked replication forks to make a HJ that can be resolved. Has a DNA unwinding activity characteristic of a DNA helicase with 3'-5' polarity.</text>
</comment>
<dbReference type="GO" id="GO:0003677">
    <property type="term" value="F:DNA binding"/>
    <property type="evidence" value="ECO:0007669"/>
    <property type="project" value="UniProtKB-KW"/>
</dbReference>
<evidence type="ECO:0000313" key="19">
    <source>
        <dbReference type="Proteomes" id="UP000051500"/>
    </source>
</evidence>
<evidence type="ECO:0000256" key="13">
    <source>
        <dbReference type="ARBA" id="ARBA00034808"/>
    </source>
</evidence>
<evidence type="ECO:0000256" key="3">
    <source>
        <dbReference type="ARBA" id="ARBA00022741"/>
    </source>
</evidence>
<dbReference type="Pfam" id="PF19833">
    <property type="entry name" value="RecG_dom3_C"/>
    <property type="match status" value="1"/>
</dbReference>
<feature type="domain" description="Helicase C-terminal" evidence="17">
    <location>
        <begin position="451"/>
        <end position="611"/>
    </location>
</feature>
<keyword evidence="11" id="KW-0413">Isomerase</keyword>
<dbReference type="InterPro" id="IPR047112">
    <property type="entry name" value="RecG/Mfd"/>
</dbReference>
<dbReference type="PROSITE" id="PS51192">
    <property type="entry name" value="HELICASE_ATP_BIND_1"/>
    <property type="match status" value="1"/>
</dbReference>
<keyword evidence="5 15" id="KW-0378">Hydrolase</keyword>
<dbReference type="GO" id="GO:0016887">
    <property type="term" value="F:ATP hydrolysis activity"/>
    <property type="evidence" value="ECO:0007669"/>
    <property type="project" value="RHEA"/>
</dbReference>
<comment type="catalytic activity">
    <reaction evidence="12 15">
        <text>Couples ATP hydrolysis with the unwinding of duplex DNA by translocating in the 3'-5' direction.</text>
        <dbReference type="EC" id="5.6.2.4"/>
    </reaction>
</comment>
<dbReference type="EMBL" id="JQBZ01000025">
    <property type="protein sequence ID" value="KRN88602.1"/>
    <property type="molecule type" value="Genomic_DNA"/>
</dbReference>
<keyword evidence="10 15" id="KW-0234">DNA repair</keyword>
<dbReference type="Pfam" id="PF00270">
    <property type="entry name" value="DEAD"/>
    <property type="match status" value="1"/>
</dbReference>
<organism evidence="18 19">
    <name type="scientific">Ligilactobacillus ceti DSM 22408</name>
    <dbReference type="NCBI Taxonomy" id="1122146"/>
    <lineage>
        <taxon>Bacteria</taxon>
        <taxon>Bacillati</taxon>
        <taxon>Bacillota</taxon>
        <taxon>Bacilli</taxon>
        <taxon>Lactobacillales</taxon>
        <taxon>Lactobacillaceae</taxon>
        <taxon>Ligilactobacillus</taxon>
    </lineage>
</organism>
<dbReference type="EC" id="5.6.2.4" evidence="13 15"/>
<dbReference type="InterPro" id="IPR004609">
    <property type="entry name" value="ATP-dep_DNA_helicase_RecG"/>
</dbReference>
<dbReference type="AlphaFoldDB" id="A0A0R2KPN6"/>
<dbReference type="InterPro" id="IPR001650">
    <property type="entry name" value="Helicase_C-like"/>
</dbReference>
<evidence type="ECO:0000256" key="10">
    <source>
        <dbReference type="ARBA" id="ARBA00023204"/>
    </source>
</evidence>
<evidence type="ECO:0000259" key="16">
    <source>
        <dbReference type="PROSITE" id="PS51192"/>
    </source>
</evidence>
<dbReference type="Proteomes" id="UP000051500">
    <property type="component" value="Unassembled WGS sequence"/>
</dbReference>
<evidence type="ECO:0000259" key="17">
    <source>
        <dbReference type="PROSITE" id="PS51194"/>
    </source>
</evidence>
<keyword evidence="4 15" id="KW-0227">DNA damage</keyword>
<dbReference type="SUPFAM" id="SSF50249">
    <property type="entry name" value="Nucleic acid-binding proteins"/>
    <property type="match status" value="1"/>
</dbReference>
<dbReference type="PROSITE" id="PS51194">
    <property type="entry name" value="HELICASE_CTER"/>
    <property type="match status" value="1"/>
</dbReference>
<keyword evidence="7 15" id="KW-0067">ATP-binding</keyword>
<dbReference type="PATRIC" id="fig|1122146.4.peg.583"/>
<evidence type="ECO:0000256" key="12">
    <source>
        <dbReference type="ARBA" id="ARBA00034617"/>
    </source>
</evidence>
<name>A0A0R2KPN6_9LACO</name>
<evidence type="ECO:0000256" key="11">
    <source>
        <dbReference type="ARBA" id="ARBA00023235"/>
    </source>
</evidence>
<dbReference type="GO" id="GO:0006281">
    <property type="term" value="P:DNA repair"/>
    <property type="evidence" value="ECO:0007669"/>
    <property type="project" value="UniProtKB-UniRule"/>
</dbReference>
<evidence type="ECO:0000256" key="4">
    <source>
        <dbReference type="ARBA" id="ARBA00022763"/>
    </source>
</evidence>
<evidence type="ECO:0000256" key="7">
    <source>
        <dbReference type="ARBA" id="ARBA00022840"/>
    </source>
</evidence>
<keyword evidence="6 15" id="KW-0347">Helicase</keyword>
<feature type="domain" description="Helicase ATP-binding" evidence="16">
    <location>
        <begin position="269"/>
        <end position="432"/>
    </location>
</feature>
<dbReference type="NCBIfam" id="NF008168">
    <property type="entry name" value="PRK10917.2-2"/>
    <property type="match status" value="1"/>
</dbReference>
<keyword evidence="9 15" id="KW-0233">DNA recombination</keyword>
<dbReference type="InterPro" id="IPR045562">
    <property type="entry name" value="RecG_dom3_C"/>
</dbReference>
<dbReference type="Gene3D" id="2.40.50.140">
    <property type="entry name" value="Nucleic acid-binding proteins"/>
    <property type="match status" value="1"/>
</dbReference>
<evidence type="ECO:0000256" key="5">
    <source>
        <dbReference type="ARBA" id="ARBA00022801"/>
    </source>
</evidence>
<evidence type="ECO:0000256" key="9">
    <source>
        <dbReference type="ARBA" id="ARBA00023172"/>
    </source>
</evidence>
<comment type="caution">
    <text evidence="18">The sequence shown here is derived from an EMBL/GenBank/DDBJ whole genome shotgun (WGS) entry which is preliminary data.</text>
</comment>
<sequence length="681" mass="76477">MEMLKLSDSIGVLKGVGPKKITAFNKLGINTIADLLTYYPFRYDDIREKKISEIADQEKVTLKGKISTLPVLTRFGRYKSRLNFKLLVDHDIVNVTFFNQPYLMKNMEIGQELAVYGKYDLARQSLTGIKILTQQATDDFVGVYRASKELNAAKIKKVIDQAYQTYQGVITDLIPETLRQKYQLLPRAVMIRDLHFPNSPAQNDLARRTAIFEEFFLFQAGLQSLKQKERTQTGRLIAYDNQVLKQFIASLPFELTGAQKRVVNEICYDLHHPIHMNRLLQGDVGSGKTIVAAIAMYAAKTAGLQSALMVPTEILAQQHAEKLVEIFADFDVNVALLTSTTAKKAKQRRTLLENLANGEIDIVVGTQALIQDPVIFHDLGLVVIDEQHRFGVQQRQILRNKGDRPDLLAMTATPIPRTLAITAYGEMDVSVINELPKGRKPIQTSLYSKKQFSQALNFMQAELKKGTQAYVISPLIAESEMLDLQNAQDVYENLKKHFAGQYQVGILHGQMPAEEKDAVMQAFKDHQLDILVSTTVIEVGVDVPNATVMLILDADRFGLAQLHQLRGRVGRGQQSSYCILVADPKSEYGKARMQTMVMTNDGFVIAQKDLELRGPGDVLGRKQSGIPDFRIGDPVKDLAILQVAQQEAQQLVKEADFYENPAYQALVKYLQENIITTQNFD</sequence>
<evidence type="ECO:0000313" key="18">
    <source>
        <dbReference type="EMBL" id="KRN88602.1"/>
    </source>
</evidence>
<dbReference type="SMART" id="SM00490">
    <property type="entry name" value="HELICc"/>
    <property type="match status" value="1"/>
</dbReference>
<accession>A0A0R2KPN6</accession>
<keyword evidence="19" id="KW-1185">Reference proteome</keyword>
<dbReference type="PANTHER" id="PTHR47964">
    <property type="entry name" value="ATP-DEPENDENT DNA HELICASE HOMOLOG RECG, CHLOROPLASTIC"/>
    <property type="match status" value="1"/>
</dbReference>
<dbReference type="Pfam" id="PF00271">
    <property type="entry name" value="Helicase_C"/>
    <property type="match status" value="1"/>
</dbReference>
<evidence type="ECO:0000256" key="2">
    <source>
        <dbReference type="ARBA" id="ARBA00017846"/>
    </source>
</evidence>
<dbReference type="CDD" id="cd17992">
    <property type="entry name" value="DEXHc_RecG"/>
    <property type="match status" value="1"/>
</dbReference>
<dbReference type="PANTHER" id="PTHR47964:SF1">
    <property type="entry name" value="ATP-DEPENDENT DNA HELICASE HOMOLOG RECG, CHLOROPLASTIC"/>
    <property type="match status" value="1"/>
</dbReference>
<dbReference type="InterPro" id="IPR027417">
    <property type="entry name" value="P-loop_NTPase"/>
</dbReference>
<dbReference type="InterPro" id="IPR014001">
    <property type="entry name" value="Helicase_ATP-bd"/>
</dbReference>
<dbReference type="STRING" id="1122146.IV53_GL000567"/>
<reference evidence="18 19" key="1">
    <citation type="journal article" date="2015" name="Genome Announc.">
        <title>Expanding the biotechnology potential of lactobacilli through comparative genomics of 213 strains and associated genera.</title>
        <authorList>
            <person name="Sun Z."/>
            <person name="Harris H.M."/>
            <person name="McCann A."/>
            <person name="Guo C."/>
            <person name="Argimon S."/>
            <person name="Zhang W."/>
            <person name="Yang X."/>
            <person name="Jeffery I.B."/>
            <person name="Cooney J.C."/>
            <person name="Kagawa T.F."/>
            <person name="Liu W."/>
            <person name="Song Y."/>
            <person name="Salvetti E."/>
            <person name="Wrobel A."/>
            <person name="Rasinkangas P."/>
            <person name="Parkhill J."/>
            <person name="Rea M.C."/>
            <person name="O'Sullivan O."/>
            <person name="Ritari J."/>
            <person name="Douillard F.P."/>
            <person name="Paul Ross R."/>
            <person name="Yang R."/>
            <person name="Briner A.E."/>
            <person name="Felis G.E."/>
            <person name="de Vos W.M."/>
            <person name="Barrangou R."/>
            <person name="Klaenhammer T.R."/>
            <person name="Caufield P.W."/>
            <person name="Cui Y."/>
            <person name="Zhang H."/>
            <person name="O'Toole P.W."/>
        </authorList>
    </citation>
    <scope>NUCLEOTIDE SEQUENCE [LARGE SCALE GENOMIC DNA]</scope>
    <source>
        <strain evidence="18 19">DSM 22408</strain>
    </source>
</reference>
<dbReference type="GO" id="GO:0005524">
    <property type="term" value="F:ATP binding"/>
    <property type="evidence" value="ECO:0007669"/>
    <property type="project" value="UniProtKB-KW"/>
</dbReference>
<dbReference type="GO" id="GO:0006310">
    <property type="term" value="P:DNA recombination"/>
    <property type="evidence" value="ECO:0007669"/>
    <property type="project" value="UniProtKB-UniRule"/>
</dbReference>
<gene>
    <name evidence="18" type="ORF">IV53_GL000567</name>
</gene>
<comment type="similarity">
    <text evidence="1 15">Belongs to the helicase family. RecG subfamily.</text>
</comment>
<dbReference type="GO" id="GO:0043138">
    <property type="term" value="F:3'-5' DNA helicase activity"/>
    <property type="evidence" value="ECO:0007669"/>
    <property type="project" value="UniProtKB-EC"/>
</dbReference>
<dbReference type="NCBIfam" id="TIGR00643">
    <property type="entry name" value="recG"/>
    <property type="match status" value="1"/>
</dbReference>
<evidence type="ECO:0000256" key="6">
    <source>
        <dbReference type="ARBA" id="ARBA00022806"/>
    </source>
</evidence>
<evidence type="ECO:0000256" key="14">
    <source>
        <dbReference type="ARBA" id="ARBA00048988"/>
    </source>
</evidence>
<dbReference type="CDD" id="cd04488">
    <property type="entry name" value="RecG_wedge_OBF"/>
    <property type="match status" value="1"/>
</dbReference>
<dbReference type="InterPro" id="IPR033454">
    <property type="entry name" value="RecG_wedge"/>
</dbReference>
<proteinExistence type="inferred from homology"/>
<dbReference type="SUPFAM" id="SSF52540">
    <property type="entry name" value="P-loop containing nucleoside triphosphate hydrolases"/>
    <property type="match status" value="2"/>
</dbReference>
<dbReference type="eggNOG" id="COG1200">
    <property type="taxonomic scope" value="Bacteria"/>
</dbReference>
<keyword evidence="3 15" id="KW-0547">Nucleotide-binding</keyword>
<dbReference type="Gene3D" id="3.40.50.300">
    <property type="entry name" value="P-loop containing nucleotide triphosphate hydrolases"/>
    <property type="match status" value="2"/>
</dbReference>
<dbReference type="NCBIfam" id="NF008165">
    <property type="entry name" value="PRK10917.1-3"/>
    <property type="match status" value="1"/>
</dbReference>
<dbReference type="SMART" id="SM00487">
    <property type="entry name" value="DEXDc"/>
    <property type="match status" value="1"/>
</dbReference>